<dbReference type="OrthoDB" id="110795at2"/>
<sequence>MITRGMGVSLPPNDTMGNLEKLKGKLIKIEELGFEAVELSLHGMDVIRNGVIDRQRLEAYRSLLSSFSLSYTTHAPYSINLFRKGDTSIERASLIASLEVSGAIGAETMVYHVGRYIGEEEFLYPHTWLDYTKEYKQELLIEEQSFMRKLGQLGQQLNVRIAMENMRPYLDCPYYCYAVIPSSLVEQVEAINHPFVGITLDVGHLYLSHKMYGLDLLAELKRMVPHVIHLHVHDNYGKACFSAEKNQYELAPIGRGDMHMPLGDGEIPMGEIFRELPAQFNGYLIHEVRERYESEWAGLRQRYETAIHDQQKMHARRG</sequence>
<accession>A0A6B8RGA3</accession>
<dbReference type="PANTHER" id="PTHR12110">
    <property type="entry name" value="HYDROXYPYRUVATE ISOMERASE"/>
    <property type="match status" value="1"/>
</dbReference>
<reference evidence="3" key="1">
    <citation type="submission" date="2018-11" db="EMBL/GenBank/DDBJ databases">
        <title>Complete genome sequence of Paenibacillus sp. ML311-T8.</title>
        <authorList>
            <person name="Nam Y.-D."/>
            <person name="Kang J."/>
            <person name="Chung W.-H."/>
            <person name="Park Y.S."/>
        </authorList>
    </citation>
    <scope>NUCLEOTIDE SEQUENCE [LARGE SCALE GENOMIC DNA]</scope>
    <source>
        <strain evidence="3">ML311-T8</strain>
    </source>
</reference>
<dbReference type="InterPro" id="IPR050312">
    <property type="entry name" value="IolE/XylAMocC-like"/>
</dbReference>
<dbReference type="EMBL" id="CP034235">
    <property type="protein sequence ID" value="QGQ94754.1"/>
    <property type="molecule type" value="Genomic_DNA"/>
</dbReference>
<dbReference type="InterPro" id="IPR036237">
    <property type="entry name" value="Xyl_isomerase-like_sf"/>
</dbReference>
<dbReference type="Gene3D" id="3.20.20.150">
    <property type="entry name" value="Divalent-metal-dependent TIM barrel enzymes"/>
    <property type="match status" value="1"/>
</dbReference>
<evidence type="ECO:0000313" key="2">
    <source>
        <dbReference type="EMBL" id="QGQ94754.1"/>
    </source>
</evidence>
<protein>
    <submittedName>
        <fullName evidence="2">Sugar phosphate isomerase/epimerase</fullName>
    </submittedName>
</protein>
<evidence type="ECO:0000313" key="3">
    <source>
        <dbReference type="Proteomes" id="UP000426246"/>
    </source>
</evidence>
<dbReference type="GO" id="GO:0016853">
    <property type="term" value="F:isomerase activity"/>
    <property type="evidence" value="ECO:0007669"/>
    <property type="project" value="UniProtKB-KW"/>
</dbReference>
<dbReference type="KEGG" id="ppsc:EHS13_07595"/>
<dbReference type="RefSeq" id="WP_155699761.1">
    <property type="nucleotide sequence ID" value="NZ_CP034235.1"/>
</dbReference>
<dbReference type="Proteomes" id="UP000426246">
    <property type="component" value="Chromosome"/>
</dbReference>
<dbReference type="Pfam" id="PF01261">
    <property type="entry name" value="AP_endonuc_2"/>
    <property type="match status" value="1"/>
</dbReference>
<keyword evidence="2" id="KW-0413">Isomerase</keyword>
<dbReference type="InterPro" id="IPR013022">
    <property type="entry name" value="Xyl_isomerase-like_TIM-brl"/>
</dbReference>
<proteinExistence type="predicted"/>
<organism evidence="2 3">
    <name type="scientific">Paenibacillus psychroresistens</name>
    <dbReference type="NCBI Taxonomy" id="1778678"/>
    <lineage>
        <taxon>Bacteria</taxon>
        <taxon>Bacillati</taxon>
        <taxon>Bacillota</taxon>
        <taxon>Bacilli</taxon>
        <taxon>Bacillales</taxon>
        <taxon>Paenibacillaceae</taxon>
        <taxon>Paenibacillus</taxon>
    </lineage>
</organism>
<keyword evidence="3" id="KW-1185">Reference proteome</keyword>
<gene>
    <name evidence="2" type="ORF">EHS13_07595</name>
</gene>
<dbReference type="SUPFAM" id="SSF51658">
    <property type="entry name" value="Xylose isomerase-like"/>
    <property type="match status" value="1"/>
</dbReference>
<evidence type="ECO:0000259" key="1">
    <source>
        <dbReference type="Pfam" id="PF01261"/>
    </source>
</evidence>
<dbReference type="PANTHER" id="PTHR12110:SF53">
    <property type="entry name" value="BLR5974 PROTEIN"/>
    <property type="match status" value="1"/>
</dbReference>
<feature type="domain" description="Xylose isomerase-like TIM barrel" evidence="1">
    <location>
        <begin position="28"/>
        <end position="292"/>
    </location>
</feature>
<name>A0A6B8RGA3_9BACL</name>
<dbReference type="AlphaFoldDB" id="A0A6B8RGA3"/>